<gene>
    <name evidence="4" type="ORF">Q9K01_03075</name>
</gene>
<keyword evidence="5" id="KW-1185">Reference proteome</keyword>
<protein>
    <submittedName>
        <fullName evidence="4">DUF4115 domain-containing protein</fullName>
    </submittedName>
</protein>
<dbReference type="Proteomes" id="UP001235664">
    <property type="component" value="Unassembled WGS sequence"/>
</dbReference>
<dbReference type="Gene3D" id="1.10.260.40">
    <property type="entry name" value="lambda repressor-like DNA-binding domains"/>
    <property type="match status" value="1"/>
</dbReference>
<dbReference type="PANTHER" id="PTHR34475:SF1">
    <property type="entry name" value="CYTOSKELETON PROTEIN RODZ"/>
    <property type="match status" value="1"/>
</dbReference>
<accession>A0ABT9H5K9</accession>
<evidence type="ECO:0000313" key="5">
    <source>
        <dbReference type="Proteomes" id="UP001235664"/>
    </source>
</evidence>
<dbReference type="EMBL" id="JAVAIL010000001">
    <property type="protein sequence ID" value="MDP4538606.1"/>
    <property type="molecule type" value="Genomic_DNA"/>
</dbReference>
<comment type="caution">
    <text evidence="4">The sequence shown here is derived from an EMBL/GenBank/DDBJ whole genome shotgun (WGS) entry which is preliminary data.</text>
</comment>
<feature type="domain" description="Cytoskeleton protein RodZ-like C-terminal" evidence="3">
    <location>
        <begin position="186"/>
        <end position="249"/>
    </location>
</feature>
<dbReference type="InterPro" id="IPR001387">
    <property type="entry name" value="Cro/C1-type_HTH"/>
</dbReference>
<dbReference type="InterPro" id="IPR050400">
    <property type="entry name" value="Bact_Cytoskel_RodZ"/>
</dbReference>
<dbReference type="PANTHER" id="PTHR34475">
    <property type="match status" value="1"/>
</dbReference>
<feature type="region of interest" description="Disordered" evidence="1">
    <location>
        <begin position="258"/>
        <end position="280"/>
    </location>
</feature>
<dbReference type="InterPro" id="IPR025194">
    <property type="entry name" value="RodZ-like_C"/>
</dbReference>
<proteinExistence type="predicted"/>
<dbReference type="InterPro" id="IPR010982">
    <property type="entry name" value="Lambda_DNA-bd_dom_sf"/>
</dbReference>
<keyword evidence="2" id="KW-0812">Transmembrane</keyword>
<dbReference type="RefSeq" id="WP_305928734.1">
    <property type="nucleotide sequence ID" value="NZ_JAVAIL010000001.1"/>
</dbReference>
<feature type="transmembrane region" description="Helical" evidence="2">
    <location>
        <begin position="117"/>
        <end position="136"/>
    </location>
</feature>
<dbReference type="SUPFAM" id="SSF47413">
    <property type="entry name" value="lambda repressor-like DNA-binding domains"/>
    <property type="match status" value="1"/>
</dbReference>
<feature type="compositionally biased region" description="Polar residues" evidence="1">
    <location>
        <begin position="264"/>
        <end position="280"/>
    </location>
</feature>
<reference evidence="4 5" key="1">
    <citation type="submission" date="2023-08" db="EMBL/GenBank/DDBJ databases">
        <title>genomic of DY56.</title>
        <authorList>
            <person name="Wang Y."/>
        </authorList>
    </citation>
    <scope>NUCLEOTIDE SEQUENCE [LARGE SCALE GENOMIC DNA]</scope>
    <source>
        <strain evidence="4 5">DY56-A-20</strain>
    </source>
</reference>
<evidence type="ECO:0000313" key="4">
    <source>
        <dbReference type="EMBL" id="MDP4538606.1"/>
    </source>
</evidence>
<keyword evidence="2" id="KW-0472">Membrane</keyword>
<evidence type="ECO:0000259" key="3">
    <source>
        <dbReference type="Pfam" id="PF13464"/>
    </source>
</evidence>
<name>A0ABT9H5K9_9SPHN</name>
<dbReference type="Pfam" id="PF13464">
    <property type="entry name" value="RodZ_C"/>
    <property type="match status" value="1"/>
</dbReference>
<dbReference type="Pfam" id="PF13413">
    <property type="entry name" value="HTH_25"/>
    <property type="match status" value="1"/>
</dbReference>
<evidence type="ECO:0000256" key="1">
    <source>
        <dbReference type="SAM" id="MobiDB-lite"/>
    </source>
</evidence>
<organism evidence="4 5">
    <name type="scientific">Qipengyuania benthica</name>
    <dbReference type="NCBI Taxonomy" id="3067651"/>
    <lineage>
        <taxon>Bacteria</taxon>
        <taxon>Pseudomonadati</taxon>
        <taxon>Pseudomonadota</taxon>
        <taxon>Alphaproteobacteria</taxon>
        <taxon>Sphingomonadales</taxon>
        <taxon>Erythrobacteraceae</taxon>
        <taxon>Qipengyuania</taxon>
    </lineage>
</organism>
<keyword evidence="2" id="KW-1133">Transmembrane helix</keyword>
<dbReference type="CDD" id="cd00093">
    <property type="entry name" value="HTH_XRE"/>
    <property type="match status" value="1"/>
</dbReference>
<sequence>MEEEPLVEEETHAPALTVGERLQAARRAKGIELSQIAAETRIPQRHLVAIENSDYAQLPSRTYAIGFTRTYARVLELEERELLDQLRAELGDDRSRLNTAPARFEPGDPARVPSRKLAWFGALAAVLLLVGGFAFYRTYFAPGLGPAPLQEERAPVIAEVDRTPSTDGTPAIDPDVEVVFTSEMNDTWVKFYDASGERLYEAQMAQGESYTIPADAEGPQVWTGRPYALAITIDGRPVPKLSEEDEIVRDVPVTAEALLARSEPSATPGSDASTGDLTVN</sequence>
<evidence type="ECO:0000256" key="2">
    <source>
        <dbReference type="SAM" id="Phobius"/>
    </source>
</evidence>